<dbReference type="InterPro" id="IPR050738">
    <property type="entry name" value="Sulfatase"/>
</dbReference>
<keyword evidence="2" id="KW-0479">Metal-binding</keyword>
<sequence length="479" mass="54586">MTLPAVKKGLIAAACSFAITGITPSFVDAAPVEAIKESRQPNVLLIFADDLGYADAGFQNQSKDVETPNLDRLAADGAILTAGYVTAPVSGPSRAGLMTGRYQQRFGYHDNIGPFVLEEDIVQGLPLDLKTMADYFKEAGYRTGMVGKWHDGDPKEYWPHNRGFEDFFGFNNGAANYWVGPRNLKKYKNKPYAAIYRNDELVPEFDEYLTDRFGTEAVNYIEKRKDDPFFLFVPFNAIHGPLQAKKEDLERFEHIEDVKRRTSVAMSYNMDQNIGRILDKLEEHDLMEDTIIFFLSDNGGKIEGNYSYNFPLRSEKGTLWDGGVRIPFSVTWRGTIPAGQTLDEPVISLDILTTSLAGAKIKQQEEWQLEGVNLLPYLKGEKTQLEDRFLFWENSRSSAIRDRDWKLIVPNKHHKNANPQLFNISEDIGEQNNLFRKHPGEVKRLQQAFDKWNADNEPSKWGWGRDLFPFTNGYRGRND</sequence>
<comment type="caution">
    <text evidence="6">The sequence shown here is derived from an EMBL/GenBank/DDBJ whole genome shotgun (WGS) entry which is preliminary data.</text>
</comment>
<organism evidence="6 7">
    <name type="scientific">Endozoicomonas lisbonensis</name>
    <dbReference type="NCBI Taxonomy" id="3120522"/>
    <lineage>
        <taxon>Bacteria</taxon>
        <taxon>Pseudomonadati</taxon>
        <taxon>Pseudomonadota</taxon>
        <taxon>Gammaproteobacteria</taxon>
        <taxon>Oceanospirillales</taxon>
        <taxon>Endozoicomonadaceae</taxon>
        <taxon>Endozoicomonas</taxon>
    </lineage>
</organism>
<gene>
    <name evidence="6" type="ORF">V5J35_003026</name>
</gene>
<dbReference type="InterPro" id="IPR000917">
    <property type="entry name" value="Sulfatase_N"/>
</dbReference>
<evidence type="ECO:0000313" key="7">
    <source>
        <dbReference type="Proteomes" id="UP001549366"/>
    </source>
</evidence>
<dbReference type="Gene3D" id="3.30.1120.10">
    <property type="match status" value="1"/>
</dbReference>
<dbReference type="PANTHER" id="PTHR42693:SF53">
    <property type="entry name" value="ENDO-4-O-SULFATASE"/>
    <property type="match status" value="1"/>
</dbReference>
<evidence type="ECO:0000313" key="6">
    <source>
        <dbReference type="EMBL" id="MET4757834.1"/>
    </source>
</evidence>
<dbReference type="RefSeq" id="WP_354007959.1">
    <property type="nucleotide sequence ID" value="NZ_JBEWTA010000001.1"/>
</dbReference>
<reference evidence="6 7" key="1">
    <citation type="submission" date="2024-06" db="EMBL/GenBank/DDBJ databases">
        <title>Genomic Encyclopedia of Type Strains, Phase V (KMG-V): Genome sequencing to study the core and pangenomes of soil and plant-associated prokaryotes.</title>
        <authorList>
            <person name="Whitman W."/>
        </authorList>
    </citation>
    <scope>NUCLEOTIDE SEQUENCE [LARGE SCALE GENOMIC DNA]</scope>
    <source>
        <strain evidence="6 7">NE40</strain>
    </source>
</reference>
<keyword evidence="7" id="KW-1185">Reference proteome</keyword>
<dbReference type="PROSITE" id="PS00149">
    <property type="entry name" value="SULFATASE_2"/>
    <property type="match status" value="1"/>
</dbReference>
<evidence type="ECO:0000256" key="1">
    <source>
        <dbReference type="ARBA" id="ARBA00008779"/>
    </source>
</evidence>
<dbReference type="Proteomes" id="UP001549366">
    <property type="component" value="Unassembled WGS sequence"/>
</dbReference>
<proteinExistence type="inferred from homology"/>
<dbReference type="InterPro" id="IPR024607">
    <property type="entry name" value="Sulfatase_CS"/>
</dbReference>
<name>A0ABV2SKG5_9GAMM</name>
<protein>
    <submittedName>
        <fullName evidence="6">Arylsulfatase A-like enzyme</fullName>
    </submittedName>
</protein>
<feature type="domain" description="Sulfatase N-terminal" evidence="5">
    <location>
        <begin position="41"/>
        <end position="357"/>
    </location>
</feature>
<accession>A0ABV2SKG5</accession>
<evidence type="ECO:0000256" key="3">
    <source>
        <dbReference type="ARBA" id="ARBA00022801"/>
    </source>
</evidence>
<dbReference type="SUPFAM" id="SSF53649">
    <property type="entry name" value="Alkaline phosphatase-like"/>
    <property type="match status" value="1"/>
</dbReference>
<comment type="similarity">
    <text evidence="1">Belongs to the sulfatase family.</text>
</comment>
<evidence type="ECO:0000256" key="4">
    <source>
        <dbReference type="ARBA" id="ARBA00022837"/>
    </source>
</evidence>
<dbReference type="Pfam" id="PF00884">
    <property type="entry name" value="Sulfatase"/>
    <property type="match status" value="1"/>
</dbReference>
<evidence type="ECO:0000259" key="5">
    <source>
        <dbReference type="Pfam" id="PF00884"/>
    </source>
</evidence>
<dbReference type="PANTHER" id="PTHR42693">
    <property type="entry name" value="ARYLSULFATASE FAMILY MEMBER"/>
    <property type="match status" value="1"/>
</dbReference>
<dbReference type="InterPro" id="IPR017850">
    <property type="entry name" value="Alkaline_phosphatase_core_sf"/>
</dbReference>
<dbReference type="EMBL" id="JBEWTB010000002">
    <property type="protein sequence ID" value="MET4757834.1"/>
    <property type="molecule type" value="Genomic_DNA"/>
</dbReference>
<evidence type="ECO:0000256" key="2">
    <source>
        <dbReference type="ARBA" id="ARBA00022723"/>
    </source>
</evidence>
<dbReference type="Gene3D" id="3.40.720.10">
    <property type="entry name" value="Alkaline Phosphatase, subunit A"/>
    <property type="match status" value="1"/>
</dbReference>
<dbReference type="PROSITE" id="PS00523">
    <property type="entry name" value="SULFATASE_1"/>
    <property type="match status" value="1"/>
</dbReference>
<keyword evidence="3" id="KW-0378">Hydrolase</keyword>
<keyword evidence="4" id="KW-0106">Calcium</keyword>